<sequence length="166" mass="19686">MCEVERQTDTEQTEQIHRGFVRSIFSRCLSIHPSTDSHMRSHTYTDPLLLGYLSGRRSSIPAVAKRFRRNVHSFRSATRFFKDINLRMLREHRIKTKKCCGNAWKSVTDNEMGFEIKRFGRFVTVHFFVVSIRIQWDTLYSKESCIENGYWRNSISFKSSESRYSI</sequence>
<comment type="caution">
    <text evidence="1">The sequence shown here is derived from an EMBL/GenBank/DDBJ whole genome shotgun (WGS) entry which is preliminary data.</text>
</comment>
<dbReference type="AlphaFoldDB" id="A0A8X6YX87"/>
<organism evidence="1 2">
    <name type="scientific">Trichonephila inaurata madagascariensis</name>
    <dbReference type="NCBI Taxonomy" id="2747483"/>
    <lineage>
        <taxon>Eukaryota</taxon>
        <taxon>Metazoa</taxon>
        <taxon>Ecdysozoa</taxon>
        <taxon>Arthropoda</taxon>
        <taxon>Chelicerata</taxon>
        <taxon>Arachnida</taxon>
        <taxon>Araneae</taxon>
        <taxon>Araneomorphae</taxon>
        <taxon>Entelegynae</taxon>
        <taxon>Araneoidea</taxon>
        <taxon>Nephilidae</taxon>
        <taxon>Trichonephila</taxon>
        <taxon>Trichonephila inaurata</taxon>
    </lineage>
</organism>
<evidence type="ECO:0000313" key="1">
    <source>
        <dbReference type="EMBL" id="GFY77549.1"/>
    </source>
</evidence>
<dbReference type="EMBL" id="BMAV01022499">
    <property type="protein sequence ID" value="GFY77549.1"/>
    <property type="molecule type" value="Genomic_DNA"/>
</dbReference>
<proteinExistence type="predicted"/>
<keyword evidence="2" id="KW-1185">Reference proteome</keyword>
<dbReference type="OrthoDB" id="10546111at2759"/>
<gene>
    <name evidence="1" type="ORF">TNIN_310351</name>
</gene>
<evidence type="ECO:0000313" key="2">
    <source>
        <dbReference type="Proteomes" id="UP000886998"/>
    </source>
</evidence>
<protein>
    <submittedName>
        <fullName evidence="1">Uncharacterized protein</fullName>
    </submittedName>
</protein>
<accession>A0A8X6YX87</accession>
<reference evidence="1" key="1">
    <citation type="submission" date="2020-08" db="EMBL/GenBank/DDBJ databases">
        <title>Multicomponent nature underlies the extraordinary mechanical properties of spider dragline silk.</title>
        <authorList>
            <person name="Kono N."/>
            <person name="Nakamura H."/>
            <person name="Mori M."/>
            <person name="Yoshida Y."/>
            <person name="Ohtoshi R."/>
            <person name="Malay A.D."/>
            <person name="Moran D.A.P."/>
            <person name="Tomita M."/>
            <person name="Numata K."/>
            <person name="Arakawa K."/>
        </authorList>
    </citation>
    <scope>NUCLEOTIDE SEQUENCE</scope>
</reference>
<dbReference type="Proteomes" id="UP000886998">
    <property type="component" value="Unassembled WGS sequence"/>
</dbReference>
<name>A0A8X6YX87_9ARAC</name>